<protein>
    <submittedName>
        <fullName evidence="1">Uncharacterized protein</fullName>
    </submittedName>
</protein>
<sequence>MDRVPTFISDSVHLDVVQTVSTNRGWDFQIVRITGDVRGRYLDQCLDTVDVVVWTGTDCEGVRLHCG</sequence>
<name>A0A9P8TP20_WICPI</name>
<proteinExistence type="predicted"/>
<dbReference type="AlphaFoldDB" id="A0A9P8TP20"/>
<evidence type="ECO:0000313" key="1">
    <source>
        <dbReference type="EMBL" id="KAH3685386.1"/>
    </source>
</evidence>
<reference evidence="1" key="2">
    <citation type="submission" date="2021-01" db="EMBL/GenBank/DDBJ databases">
        <authorList>
            <person name="Schikora-Tamarit M.A."/>
        </authorList>
    </citation>
    <scope>NUCLEOTIDE SEQUENCE</scope>
    <source>
        <strain evidence="1">CBS2887</strain>
    </source>
</reference>
<reference evidence="1" key="1">
    <citation type="journal article" date="2021" name="Open Biol.">
        <title>Shared evolutionary footprints suggest mitochondrial oxidative damage underlies multiple complex I losses in fungi.</title>
        <authorList>
            <person name="Schikora-Tamarit M.A."/>
            <person name="Marcet-Houben M."/>
            <person name="Nosek J."/>
            <person name="Gabaldon T."/>
        </authorList>
    </citation>
    <scope>NUCLEOTIDE SEQUENCE</scope>
    <source>
        <strain evidence="1">CBS2887</strain>
    </source>
</reference>
<keyword evidence="2" id="KW-1185">Reference proteome</keyword>
<dbReference type="Proteomes" id="UP000774326">
    <property type="component" value="Unassembled WGS sequence"/>
</dbReference>
<organism evidence="1 2">
    <name type="scientific">Wickerhamomyces pijperi</name>
    <name type="common">Yeast</name>
    <name type="synonym">Pichia pijperi</name>
    <dbReference type="NCBI Taxonomy" id="599730"/>
    <lineage>
        <taxon>Eukaryota</taxon>
        <taxon>Fungi</taxon>
        <taxon>Dikarya</taxon>
        <taxon>Ascomycota</taxon>
        <taxon>Saccharomycotina</taxon>
        <taxon>Saccharomycetes</taxon>
        <taxon>Phaffomycetales</taxon>
        <taxon>Wickerhamomycetaceae</taxon>
        <taxon>Wickerhamomyces</taxon>
    </lineage>
</organism>
<comment type="caution">
    <text evidence="1">The sequence shown here is derived from an EMBL/GenBank/DDBJ whole genome shotgun (WGS) entry which is preliminary data.</text>
</comment>
<dbReference type="EMBL" id="JAEUBG010002047">
    <property type="protein sequence ID" value="KAH3685386.1"/>
    <property type="molecule type" value="Genomic_DNA"/>
</dbReference>
<gene>
    <name evidence="1" type="ORF">WICPIJ_003624</name>
</gene>
<evidence type="ECO:0000313" key="2">
    <source>
        <dbReference type="Proteomes" id="UP000774326"/>
    </source>
</evidence>
<accession>A0A9P8TP20</accession>